<evidence type="ECO:0000313" key="2">
    <source>
        <dbReference type="Proteomes" id="UP000092607"/>
    </source>
</evidence>
<reference evidence="1 2" key="1">
    <citation type="submission" date="2016-06" db="EMBL/GenBank/DDBJ databases">
        <title>Draft genome of Moraxella lacunata CCUG 57757A.</title>
        <authorList>
            <person name="Salva-Serra F."/>
            <person name="Engstrom-Jakobsson H."/>
            <person name="Thorell K."/>
            <person name="Gonzales-Siles L."/>
            <person name="Karlsson R."/>
            <person name="Boulund F."/>
            <person name="Engstrand L."/>
            <person name="Kristiansson E."/>
            <person name="Moore E."/>
        </authorList>
    </citation>
    <scope>NUCLEOTIDE SEQUENCE [LARGE SCALE GENOMIC DNA]</scope>
    <source>
        <strain evidence="1 2">CCUG 57757A</strain>
    </source>
</reference>
<proteinExistence type="predicted"/>
<dbReference type="AlphaFoldDB" id="A0A1B8Q875"/>
<dbReference type="EMBL" id="LZMS01000002">
    <property type="protein sequence ID" value="OBX67278.1"/>
    <property type="molecule type" value="Genomic_DNA"/>
</dbReference>
<organism evidence="1 2">
    <name type="scientific">Moraxella lacunata</name>
    <dbReference type="NCBI Taxonomy" id="477"/>
    <lineage>
        <taxon>Bacteria</taxon>
        <taxon>Pseudomonadati</taxon>
        <taxon>Pseudomonadota</taxon>
        <taxon>Gammaproteobacteria</taxon>
        <taxon>Moraxellales</taxon>
        <taxon>Moraxellaceae</taxon>
        <taxon>Moraxella</taxon>
    </lineage>
</organism>
<dbReference type="Proteomes" id="UP000092607">
    <property type="component" value="Unassembled WGS sequence"/>
</dbReference>
<accession>A0A1B8Q875</accession>
<sequence length="74" mass="7964">MNLYQTFNRLFATPKGVAQITGQKGQGVVVGQTLGGVFVVLNGQAEVGDMVYYDRQTHEITGQATQGERGEFGV</sequence>
<dbReference type="RefSeq" id="WP_065256112.1">
    <property type="nucleotide sequence ID" value="NZ_LZDR01000062.1"/>
</dbReference>
<evidence type="ECO:0000313" key="1">
    <source>
        <dbReference type="EMBL" id="OBX67278.1"/>
    </source>
</evidence>
<name>A0A1B8Q875_MORLA</name>
<protein>
    <submittedName>
        <fullName evidence="1">Uncharacterized protein</fullName>
    </submittedName>
</protein>
<comment type="caution">
    <text evidence="1">The sequence shown here is derived from an EMBL/GenBank/DDBJ whole genome shotgun (WGS) entry which is preliminary data.</text>
</comment>
<dbReference type="OrthoDB" id="8612362at2"/>
<gene>
    <name evidence="1" type="ORF">A9309_01330</name>
</gene>